<dbReference type="KEGG" id="ftj:FTUN_4163"/>
<dbReference type="PANTHER" id="PTHR43289:SF6">
    <property type="entry name" value="SERINE_THREONINE-PROTEIN KINASE NEKL-3"/>
    <property type="match status" value="1"/>
</dbReference>
<dbReference type="Gene3D" id="3.30.200.20">
    <property type="entry name" value="Phosphorylase Kinase, domain 1"/>
    <property type="match status" value="1"/>
</dbReference>
<reference evidence="13" key="1">
    <citation type="submission" date="2020-05" db="EMBL/GenBank/DDBJ databases">
        <title>Frigoriglobus tundricola gen. nov., sp. nov., a psychrotolerant cellulolytic planctomycete of the family Gemmataceae with two divergent copies of 16S rRNA gene.</title>
        <authorList>
            <person name="Kulichevskaya I.S."/>
            <person name="Ivanova A.A."/>
            <person name="Naumoff D.G."/>
            <person name="Beletsky A.V."/>
            <person name="Rijpstra W.I.C."/>
            <person name="Sinninghe Damste J.S."/>
            <person name="Mardanov A.V."/>
            <person name="Ravin N.V."/>
            <person name="Dedysh S.N."/>
        </authorList>
    </citation>
    <scope>NUCLEOTIDE SEQUENCE [LARGE SCALE GENOMIC DNA]</scope>
    <source>
        <strain evidence="13">PL17</strain>
    </source>
</reference>
<dbReference type="PANTHER" id="PTHR43289">
    <property type="entry name" value="MITOGEN-ACTIVATED PROTEIN KINASE KINASE KINASE 20-RELATED"/>
    <property type="match status" value="1"/>
</dbReference>
<dbReference type="InterPro" id="IPR017441">
    <property type="entry name" value="Protein_kinase_ATP_BS"/>
</dbReference>
<keyword evidence="2" id="KW-0808">Transferase</keyword>
<dbReference type="InterPro" id="IPR015943">
    <property type="entry name" value="WD40/YVTN_repeat-like_dom_sf"/>
</dbReference>
<dbReference type="InterPro" id="IPR011047">
    <property type="entry name" value="Quinoprotein_ADH-like_sf"/>
</dbReference>
<keyword evidence="4 8" id="KW-0547">Nucleotide-binding</keyword>
<dbReference type="PROSITE" id="PS50294">
    <property type="entry name" value="WD_REPEATS_REGION"/>
    <property type="match status" value="1"/>
</dbReference>
<dbReference type="PROSITE" id="PS50082">
    <property type="entry name" value="WD_REPEATS_2"/>
    <property type="match status" value="4"/>
</dbReference>
<evidence type="ECO:0000313" key="13">
    <source>
        <dbReference type="Proteomes" id="UP000503447"/>
    </source>
</evidence>
<feature type="repeat" description="WD" evidence="7">
    <location>
        <begin position="797"/>
        <end position="828"/>
    </location>
</feature>
<dbReference type="InterPro" id="IPR001680">
    <property type="entry name" value="WD40_rpt"/>
</dbReference>
<keyword evidence="10" id="KW-0812">Transmembrane</keyword>
<dbReference type="InterPro" id="IPR000719">
    <property type="entry name" value="Prot_kinase_dom"/>
</dbReference>
<feature type="region of interest" description="Disordered" evidence="9">
    <location>
        <begin position="56"/>
        <end position="76"/>
    </location>
</feature>
<dbReference type="PROSITE" id="PS00108">
    <property type="entry name" value="PROTEIN_KINASE_ST"/>
    <property type="match status" value="1"/>
</dbReference>
<organism evidence="12 13">
    <name type="scientific">Frigoriglobus tundricola</name>
    <dbReference type="NCBI Taxonomy" id="2774151"/>
    <lineage>
        <taxon>Bacteria</taxon>
        <taxon>Pseudomonadati</taxon>
        <taxon>Planctomycetota</taxon>
        <taxon>Planctomycetia</taxon>
        <taxon>Gemmatales</taxon>
        <taxon>Gemmataceae</taxon>
        <taxon>Frigoriglobus</taxon>
    </lineage>
</organism>
<evidence type="ECO:0000256" key="7">
    <source>
        <dbReference type="PROSITE-ProRule" id="PRU00221"/>
    </source>
</evidence>
<evidence type="ECO:0000256" key="1">
    <source>
        <dbReference type="ARBA" id="ARBA00022574"/>
    </source>
</evidence>
<feature type="domain" description="Protein kinase" evidence="11">
    <location>
        <begin position="100"/>
        <end position="399"/>
    </location>
</feature>
<keyword evidence="5" id="KW-0418">Kinase</keyword>
<feature type="binding site" evidence="8">
    <location>
        <position position="129"/>
    </location>
    <ligand>
        <name>ATP</name>
        <dbReference type="ChEBI" id="CHEBI:30616"/>
    </ligand>
</feature>
<dbReference type="CDD" id="cd14014">
    <property type="entry name" value="STKc_PknB_like"/>
    <property type="match status" value="1"/>
</dbReference>
<dbReference type="GO" id="GO:0004674">
    <property type="term" value="F:protein serine/threonine kinase activity"/>
    <property type="evidence" value="ECO:0007669"/>
    <property type="project" value="TreeGrafter"/>
</dbReference>
<keyword evidence="13" id="KW-1185">Reference proteome</keyword>
<dbReference type="PROSITE" id="PS50011">
    <property type="entry name" value="PROTEIN_KINASE_DOM"/>
    <property type="match status" value="1"/>
</dbReference>
<dbReference type="Pfam" id="PF00069">
    <property type="entry name" value="Pkinase"/>
    <property type="match status" value="1"/>
</dbReference>
<dbReference type="GO" id="GO:0005524">
    <property type="term" value="F:ATP binding"/>
    <property type="evidence" value="ECO:0007669"/>
    <property type="project" value="UniProtKB-UniRule"/>
</dbReference>
<feature type="region of interest" description="Disordered" evidence="9">
    <location>
        <begin position="458"/>
        <end position="477"/>
    </location>
</feature>
<evidence type="ECO:0000259" key="11">
    <source>
        <dbReference type="PROSITE" id="PS50011"/>
    </source>
</evidence>
<evidence type="ECO:0000256" key="10">
    <source>
        <dbReference type="SAM" id="Phobius"/>
    </source>
</evidence>
<keyword evidence="6 8" id="KW-0067">ATP-binding</keyword>
<dbReference type="InterPro" id="IPR008271">
    <property type="entry name" value="Ser/Thr_kinase_AS"/>
</dbReference>
<dbReference type="Gene3D" id="2.130.10.10">
    <property type="entry name" value="YVTN repeat-like/Quinoprotein amine dehydrogenase"/>
    <property type="match status" value="3"/>
</dbReference>
<evidence type="ECO:0000256" key="4">
    <source>
        <dbReference type="ARBA" id="ARBA00022741"/>
    </source>
</evidence>
<dbReference type="SMART" id="SM00320">
    <property type="entry name" value="WD40"/>
    <property type="match status" value="10"/>
</dbReference>
<keyword evidence="3" id="KW-0677">Repeat</keyword>
<evidence type="ECO:0000256" key="3">
    <source>
        <dbReference type="ARBA" id="ARBA00022737"/>
    </source>
</evidence>
<accession>A0A6M5YT63</accession>
<evidence type="ECO:0000256" key="2">
    <source>
        <dbReference type="ARBA" id="ARBA00022679"/>
    </source>
</evidence>
<dbReference type="SUPFAM" id="SSF56112">
    <property type="entry name" value="Protein kinase-like (PK-like)"/>
    <property type="match status" value="1"/>
</dbReference>
<dbReference type="Gene3D" id="1.10.510.10">
    <property type="entry name" value="Transferase(Phosphotransferase) domain 1"/>
    <property type="match status" value="1"/>
</dbReference>
<evidence type="ECO:0000256" key="9">
    <source>
        <dbReference type="SAM" id="MobiDB-lite"/>
    </source>
</evidence>
<dbReference type="InterPro" id="IPR011009">
    <property type="entry name" value="Kinase-like_dom_sf"/>
</dbReference>
<protein>
    <recommendedName>
        <fullName evidence="11">Protein kinase domain-containing protein</fullName>
    </recommendedName>
</protein>
<dbReference type="AlphaFoldDB" id="A0A6M5YT63"/>
<evidence type="ECO:0000256" key="6">
    <source>
        <dbReference type="ARBA" id="ARBA00022840"/>
    </source>
</evidence>
<dbReference type="SUPFAM" id="SSF50998">
    <property type="entry name" value="Quinoprotein alcohol dehydrogenase-like"/>
    <property type="match status" value="1"/>
</dbReference>
<feature type="repeat" description="WD" evidence="7">
    <location>
        <begin position="609"/>
        <end position="633"/>
    </location>
</feature>
<sequence>MPDCPDDTELAGFLNESLPTERLEPVSGHVDGCPRCQARLDRLTEQTSGAVARYKELQPSALPDSRSGATASPDADTQILGARNPLAALAHAELPTVPGFDVAAEIGRGGMGVVYRARHRRLNRLVALKMILAGTAADPRVVQRFMIEAEVLARIQHPQVVQVFEVGTYQGPSGVPIPYLAMELLEGGSLGRKLRERNTAPGPRWPAPRAAAELIEGLARAVHAAHLRGVIHRDLKPGNILFSAEPGTASAEPNPRAGPVPRSAPRAPGSALPKVLDFGLAKFTRDAGADLTQSGQVVGTPQYMAPEQAAGGKDLGPAADVYALGAILYECLAGRPPFTGAEPISVLLKVVSERPPDVRALRPEVPRDLAAVTMKCLEKDPGRRYASAEALADDLRLFLDDRPTLARPVTNRERAWLWAKRNPVVAGLIAALGVVLVAAFVTVASLWVKAERTARDERDAKTEALRAQERADGETKRAAESLREVQRQKARLEFDRAVRSCEEGRVRDGLAQFLRTAELAEETGQADLARVARVNLAAWPHELPPAPRAFPHADQPRAVAFLPDGRLVAAGRSGDLCLWNTATGERVPYRSDSRLIDVLGRSLGVTYWTVAVSPDGRTLAAGASDGLVTLWDVGSPVPRRSFRVSNEDAWAVGFSSDTVLWSNDGANGLKRWDLAAGPAPTVTALAPNSKFDGDTVQTLAVSRDGKRVYTGDRAARVREWDTETAAVAHTWPFRGWGAKVALVRSWALRGWITDVVVSPDGKRLAATGTDGTVWVIDLTTGAVVLELSLAGAYGNGVAFAPNRPLLVATDGDGNARLWRLDTGQAVGVPLRLPGEVTRPRFRPDSDEFAVPAGTAVYLSGAREVPGALLSAGRGLRVRGLDFSPTGDRLVAADDSGSYELFDPRTGARLQYVPKVGRSPLVVRYDPVRARVFAGTRAGVEWLAAPDFRRTNIVRLSDTLGRVHRIECRSAGVYAMGATQVGRFDPAAFEPPKLSGPIEGVREGVVLNTMSVRPDGREVLVSFGDRVVVLDAVTLKPLREWRVGDGLLDARYMPDGKNVFVARRDNVAELLDATTGAPTAARPMPHTRAVTGVDVAARGTVLLTGSRDGTARFWDAATGLPLGAPLRHPGPVTYVAATRDGDRVAAGTDTGHVMVWDLPPAPAAGTIDALRAELKKK</sequence>
<feature type="region of interest" description="Disordered" evidence="9">
    <location>
        <begin position="243"/>
        <end position="269"/>
    </location>
</feature>
<dbReference type="EMBL" id="CP053452">
    <property type="protein sequence ID" value="QJW96606.1"/>
    <property type="molecule type" value="Genomic_DNA"/>
</dbReference>
<feature type="transmembrane region" description="Helical" evidence="10">
    <location>
        <begin position="424"/>
        <end position="448"/>
    </location>
</feature>
<evidence type="ECO:0000256" key="8">
    <source>
        <dbReference type="PROSITE-ProRule" id="PRU10141"/>
    </source>
</evidence>
<dbReference type="InterPro" id="IPR019775">
    <property type="entry name" value="WD40_repeat_CS"/>
</dbReference>
<proteinExistence type="predicted"/>
<feature type="repeat" description="WD" evidence="7">
    <location>
        <begin position="1124"/>
        <end position="1157"/>
    </location>
</feature>
<name>A0A6M5YT63_9BACT</name>
<dbReference type="PROSITE" id="PS00107">
    <property type="entry name" value="PROTEIN_KINASE_ATP"/>
    <property type="match status" value="1"/>
</dbReference>
<evidence type="ECO:0000313" key="12">
    <source>
        <dbReference type="EMBL" id="QJW96606.1"/>
    </source>
</evidence>
<dbReference type="Pfam" id="PF00400">
    <property type="entry name" value="WD40"/>
    <property type="match status" value="5"/>
</dbReference>
<dbReference type="Proteomes" id="UP000503447">
    <property type="component" value="Chromosome"/>
</dbReference>
<evidence type="ECO:0000256" key="5">
    <source>
        <dbReference type="ARBA" id="ARBA00022777"/>
    </source>
</evidence>
<keyword evidence="10" id="KW-1133">Transmembrane helix</keyword>
<keyword evidence="10" id="KW-0472">Membrane</keyword>
<gene>
    <name evidence="12" type="ORF">FTUN_4163</name>
</gene>
<dbReference type="PROSITE" id="PS00678">
    <property type="entry name" value="WD_REPEATS_1"/>
    <property type="match status" value="2"/>
</dbReference>
<dbReference type="SUPFAM" id="SSF101898">
    <property type="entry name" value="NHL repeat"/>
    <property type="match status" value="1"/>
</dbReference>
<dbReference type="SMART" id="SM00220">
    <property type="entry name" value="S_TKc"/>
    <property type="match status" value="1"/>
</dbReference>
<feature type="repeat" description="WD" evidence="7">
    <location>
        <begin position="1082"/>
        <end position="1123"/>
    </location>
</feature>
<dbReference type="RefSeq" id="WP_171472156.1">
    <property type="nucleotide sequence ID" value="NZ_CP053452.2"/>
</dbReference>
<keyword evidence="1 7" id="KW-0853">WD repeat</keyword>